<feature type="transmembrane region" description="Helical" evidence="1">
    <location>
        <begin position="152"/>
        <end position="172"/>
    </location>
</feature>
<dbReference type="Proteomes" id="UP000006718">
    <property type="component" value="Chromosome 1"/>
</dbReference>
<dbReference type="VEuPathDB" id="HostDB:ENSMMUG00000057445"/>
<keyword evidence="1" id="KW-0812">Transmembrane</keyword>
<protein>
    <submittedName>
        <fullName evidence="2">Uncharacterized protein</fullName>
    </submittedName>
</protein>
<keyword evidence="1" id="KW-1133">Transmembrane helix</keyword>
<keyword evidence="1" id="KW-0472">Membrane</keyword>
<dbReference type="InParanoid" id="A0A5F7ZX07"/>
<sequence>GKLEERKKKCQQRKKGKIHQGNCFVLRESCSVTQTATQWRDLSSPQSLPSGFKRFFCPRLPSSWDYGCTPPYPASFFGIFSRDGFHHVGQVGLPALASQSAEVTGVSHCTWPGKAIFFFFNDKRLIHQEDITIINTYASYNRDLKHRKQKSCLIFSFLSLSLSLSLSISLSLSPHQEV</sequence>
<proteinExistence type="predicted"/>
<dbReference type="PANTHER" id="PTHR46254:SF3">
    <property type="entry name" value="SECRETED PROTEIN"/>
    <property type="match status" value="1"/>
</dbReference>
<dbReference type="Bgee" id="ENSMMUG00000057445">
    <property type="expression patterns" value="Expressed in ileum and 2 other cell types or tissues"/>
</dbReference>
<accession>A0A5F7ZX07</accession>
<evidence type="ECO:0000256" key="1">
    <source>
        <dbReference type="SAM" id="Phobius"/>
    </source>
</evidence>
<dbReference type="PANTHER" id="PTHR46254">
    <property type="entry name" value="PROTEIN GVQW1-RELATED"/>
    <property type="match status" value="1"/>
</dbReference>
<keyword evidence="3" id="KW-1185">Reference proteome</keyword>
<dbReference type="GeneTree" id="ENSGT00940000161627"/>
<name>A0A5F7ZX07_MACMU</name>
<organism evidence="2 3">
    <name type="scientific">Macaca mulatta</name>
    <name type="common">Rhesus macaque</name>
    <dbReference type="NCBI Taxonomy" id="9544"/>
    <lineage>
        <taxon>Eukaryota</taxon>
        <taxon>Metazoa</taxon>
        <taxon>Chordata</taxon>
        <taxon>Craniata</taxon>
        <taxon>Vertebrata</taxon>
        <taxon>Euteleostomi</taxon>
        <taxon>Mammalia</taxon>
        <taxon>Eutheria</taxon>
        <taxon>Euarchontoglires</taxon>
        <taxon>Primates</taxon>
        <taxon>Haplorrhini</taxon>
        <taxon>Catarrhini</taxon>
        <taxon>Cercopithecidae</taxon>
        <taxon>Cercopithecinae</taxon>
        <taxon>Macaca</taxon>
    </lineage>
</organism>
<reference evidence="2" key="2">
    <citation type="submission" date="2019-01" db="EMBL/GenBank/DDBJ databases">
        <authorList>
            <person name="Graves T."/>
            <person name="Eichler E.E."/>
            <person name="Wilson R.K."/>
        </authorList>
    </citation>
    <scope>NUCLEOTIDE SEQUENCE [LARGE SCALE GENOMIC DNA]</scope>
    <source>
        <strain evidence="2">17573</strain>
    </source>
</reference>
<dbReference type="AlphaFoldDB" id="A0A5F7ZX07"/>
<evidence type="ECO:0000313" key="2">
    <source>
        <dbReference type="Ensembl" id="ENSMMUP00000069703.1"/>
    </source>
</evidence>
<reference evidence="3" key="1">
    <citation type="journal article" date="2007" name="Science">
        <title>Evolutionary and biomedical insights from the rhesus macaque genome.</title>
        <authorList>
            <person name="Gibbs R.A."/>
            <person name="Rogers J."/>
            <person name="Katze M.G."/>
            <person name="Bumgarner R."/>
            <person name="Weinstock G.M."/>
            <person name="Mardis E.R."/>
            <person name="Remington K.A."/>
            <person name="Strausberg R.L."/>
            <person name="Venter J.C."/>
            <person name="Wilson R.K."/>
            <person name="Batzer M.A."/>
            <person name="Bustamante C.D."/>
            <person name="Eichler E.E."/>
            <person name="Hahn M.W."/>
            <person name="Hardison R.C."/>
            <person name="Makova K.D."/>
            <person name="Miller W."/>
            <person name="Milosavljevic A."/>
            <person name="Palermo R.E."/>
            <person name="Siepel A."/>
            <person name="Sikela J.M."/>
            <person name="Attaway T."/>
            <person name="Bell S."/>
            <person name="Bernard K.E."/>
            <person name="Buhay C.J."/>
            <person name="Chandrabose M.N."/>
            <person name="Dao M."/>
            <person name="Davis C."/>
            <person name="Delehaunty K.D."/>
            <person name="Ding Y."/>
            <person name="Dinh H.H."/>
            <person name="Dugan-Rocha S."/>
            <person name="Fulton L.A."/>
            <person name="Gabisi R.A."/>
            <person name="Garner T.T."/>
            <person name="Godfrey J."/>
            <person name="Hawes A.C."/>
            <person name="Hernandez J."/>
            <person name="Hines S."/>
            <person name="Holder M."/>
            <person name="Hume J."/>
            <person name="Jhangiani S.N."/>
            <person name="Joshi V."/>
            <person name="Khan Z.M."/>
            <person name="Kirkness E.F."/>
            <person name="Cree A."/>
            <person name="Fowler R.G."/>
            <person name="Lee S."/>
            <person name="Lewis L.R."/>
            <person name="Li Z."/>
            <person name="Liu Y.-S."/>
            <person name="Moore S.M."/>
            <person name="Muzny D."/>
            <person name="Nazareth L.V."/>
            <person name="Ngo D.N."/>
            <person name="Okwuonu G.O."/>
            <person name="Pai G."/>
            <person name="Parker D."/>
            <person name="Paul H.A."/>
            <person name="Pfannkoch C."/>
            <person name="Pohl C.S."/>
            <person name="Rogers Y.-H.C."/>
            <person name="Ruiz S.J."/>
            <person name="Sabo A."/>
            <person name="Santibanez J."/>
            <person name="Schneider B.W."/>
            <person name="Smith S.M."/>
            <person name="Sodergren E."/>
            <person name="Svatek A.F."/>
            <person name="Utterback T.R."/>
            <person name="Vattathil S."/>
            <person name="Warren W."/>
            <person name="White C.S."/>
            <person name="Chinwalla A.T."/>
            <person name="Feng Y."/>
            <person name="Halpern A.L."/>
            <person name="Hillier L.W."/>
            <person name="Huang X."/>
            <person name="Minx P."/>
            <person name="Nelson J.O."/>
            <person name="Pepin K.H."/>
            <person name="Qin X."/>
            <person name="Sutton G.G."/>
            <person name="Venter E."/>
            <person name="Walenz B.P."/>
            <person name="Wallis J.W."/>
            <person name="Worley K.C."/>
            <person name="Yang S.-P."/>
            <person name="Jones S.M."/>
            <person name="Marra M.A."/>
            <person name="Rocchi M."/>
            <person name="Schein J.E."/>
            <person name="Baertsch R."/>
            <person name="Clarke L."/>
            <person name="Csuros M."/>
            <person name="Glasscock J."/>
            <person name="Harris R.A."/>
            <person name="Havlak P."/>
            <person name="Jackson A.R."/>
            <person name="Jiang H."/>
            <person name="Liu Y."/>
            <person name="Messina D.N."/>
            <person name="Shen Y."/>
            <person name="Song H.X.-Z."/>
            <person name="Wylie T."/>
            <person name="Zhang L."/>
            <person name="Birney E."/>
            <person name="Han K."/>
            <person name="Konkel M.K."/>
            <person name="Lee J."/>
            <person name="Smit A.F.A."/>
            <person name="Ullmer B."/>
            <person name="Wang H."/>
            <person name="Xing J."/>
            <person name="Burhans R."/>
            <person name="Cheng Z."/>
            <person name="Karro J.E."/>
            <person name="Ma J."/>
            <person name="Raney B."/>
            <person name="She X."/>
            <person name="Cox M.J."/>
            <person name="Demuth J.P."/>
            <person name="Dumas L.J."/>
            <person name="Han S.-G."/>
            <person name="Hopkins J."/>
            <person name="Karimpour-Fard A."/>
            <person name="Kim Y.H."/>
            <person name="Pollack J.R."/>
            <person name="Vinar T."/>
            <person name="Addo-Quaye C."/>
            <person name="Degenhardt J."/>
            <person name="Denby A."/>
            <person name="Hubisz M.J."/>
            <person name="Indap A."/>
            <person name="Kosiol C."/>
            <person name="Lahn B.T."/>
            <person name="Lawson H.A."/>
            <person name="Marklein A."/>
            <person name="Nielsen R."/>
            <person name="Vallender E.J."/>
            <person name="Clark A.G."/>
            <person name="Ferguson B."/>
            <person name="Hernandez R.D."/>
            <person name="Hirani K."/>
            <person name="Kehrer-Sawatzki H."/>
            <person name="Kolb J."/>
            <person name="Patil S."/>
            <person name="Pu L.-L."/>
            <person name="Ren Y."/>
            <person name="Smith D.G."/>
            <person name="Wheeler D.A."/>
            <person name="Schenck I."/>
            <person name="Ball E.V."/>
            <person name="Chen R."/>
            <person name="Cooper D.N."/>
            <person name="Giardine B."/>
            <person name="Hsu F."/>
            <person name="Kent W.J."/>
            <person name="Lesk A."/>
            <person name="Nelson D.L."/>
            <person name="O'brien W.E."/>
            <person name="Pruefer K."/>
            <person name="Stenson P.D."/>
            <person name="Wallace J.C."/>
            <person name="Ke H."/>
            <person name="Liu X.-M."/>
            <person name="Wang P."/>
            <person name="Xiang A.P."/>
            <person name="Yang F."/>
            <person name="Barber G.P."/>
            <person name="Haussler D."/>
            <person name="Karolchik D."/>
            <person name="Kern A.D."/>
            <person name="Kuhn R.M."/>
            <person name="Smith K.E."/>
            <person name="Zwieg A.S."/>
        </authorList>
    </citation>
    <scope>NUCLEOTIDE SEQUENCE [LARGE SCALE GENOMIC DNA]</scope>
    <source>
        <strain evidence="3">17573</strain>
    </source>
</reference>
<reference evidence="2" key="4">
    <citation type="submission" date="2025-09" db="UniProtKB">
        <authorList>
            <consortium name="Ensembl"/>
        </authorList>
    </citation>
    <scope>IDENTIFICATION</scope>
    <source>
        <strain evidence="2">17573</strain>
    </source>
</reference>
<evidence type="ECO:0000313" key="3">
    <source>
        <dbReference type="Proteomes" id="UP000006718"/>
    </source>
</evidence>
<dbReference type="Ensembl" id="ENSMMUT00000087593.1">
    <property type="protein sequence ID" value="ENSMMUP00000069703.1"/>
    <property type="gene ID" value="ENSMMUG00000057445.1"/>
</dbReference>
<reference evidence="2" key="3">
    <citation type="submission" date="2025-08" db="UniProtKB">
        <authorList>
            <consortium name="Ensembl"/>
        </authorList>
    </citation>
    <scope>IDENTIFICATION</scope>
    <source>
        <strain evidence="2">17573</strain>
    </source>
</reference>